<dbReference type="REBASE" id="45787">
    <property type="entry name" value="Awo1030ORF18550P"/>
</dbReference>
<keyword evidence="1" id="KW-1133">Transmembrane helix</keyword>
<dbReference type="EMBL" id="CP002987">
    <property type="protein sequence ID" value="AFA48634.1"/>
    <property type="molecule type" value="Genomic_DNA"/>
</dbReference>
<dbReference type="Proteomes" id="UP000007177">
    <property type="component" value="Chromosome"/>
</dbReference>
<keyword evidence="1" id="KW-0472">Membrane</keyword>
<proteinExistence type="predicted"/>
<dbReference type="InterPro" id="IPR025202">
    <property type="entry name" value="PLD-like_dom"/>
</dbReference>
<accession>H6LJ71</accession>
<sequence length="254" mass="28542">MGTYQIIGANASNSNCITGETDHLYSHLKEAISRAKQIDVNVSFLMVSGIKMILDDLKTAAAKGATIRILCGNYLNITQPVALYLLKDALGERLDLRFYNVPNQSFHAKAYFFSYPDYQEVFVGSSNLSKSALTTGIEWNYRIDSKAQQADCDFFRQTFEDLLANHSLIIDDAELKRYAKQWIRPKIIQQIEEIEEECPAIADLAETPDRVTQGQAVFIVDPVILDPAALIVLLGGVVLWRPLLPRMYETDKMG</sequence>
<feature type="transmembrane region" description="Helical" evidence="1">
    <location>
        <begin position="223"/>
        <end position="244"/>
    </location>
</feature>
<dbReference type="Gene3D" id="3.30.870.10">
    <property type="entry name" value="Endonuclease Chain A"/>
    <property type="match status" value="1"/>
</dbReference>
<evidence type="ECO:0000259" key="2">
    <source>
        <dbReference type="Pfam" id="PF13091"/>
    </source>
</evidence>
<evidence type="ECO:0000313" key="4">
    <source>
        <dbReference type="Proteomes" id="UP000007177"/>
    </source>
</evidence>
<keyword evidence="3" id="KW-0378">Hydrolase</keyword>
<dbReference type="HOGENOM" id="CLU_1092479_0_0_9"/>
<protein>
    <submittedName>
        <fullName evidence="3">Putative helicase</fullName>
    </submittedName>
</protein>
<feature type="domain" description="Phospholipase D-like" evidence="2">
    <location>
        <begin position="29"/>
        <end position="154"/>
    </location>
</feature>
<keyword evidence="1" id="KW-0812">Transmembrane</keyword>
<dbReference type="Pfam" id="PF13091">
    <property type="entry name" value="PLDc_2"/>
    <property type="match status" value="1"/>
</dbReference>
<name>H6LJ71_ACEWD</name>
<dbReference type="STRING" id="931626.Awo_c18550"/>
<dbReference type="OrthoDB" id="9802848at2"/>
<evidence type="ECO:0000256" key="1">
    <source>
        <dbReference type="SAM" id="Phobius"/>
    </source>
</evidence>
<reference evidence="4" key="1">
    <citation type="submission" date="2011-07" db="EMBL/GenBank/DDBJ databases">
        <title>Complete genome sequence of Acetobacterium woodii.</title>
        <authorList>
            <person name="Poehlein A."/>
            <person name="Schmidt S."/>
            <person name="Kaster A.-K."/>
            <person name="Goenrich M."/>
            <person name="Vollmers J."/>
            <person name="Thuermer A."/>
            <person name="Gottschalk G."/>
            <person name="Thauer R.K."/>
            <person name="Daniel R."/>
            <person name="Mueller V."/>
        </authorList>
    </citation>
    <scope>NUCLEOTIDE SEQUENCE [LARGE SCALE GENOMIC DNA]</scope>
    <source>
        <strain evidence="4">ATCC 29683 / DSM 1030 / JCM 2381 / KCTC 1655 / WB1</strain>
    </source>
</reference>
<keyword evidence="3" id="KW-0347">Helicase</keyword>
<reference evidence="3 4" key="2">
    <citation type="journal article" date="2012" name="PLoS ONE">
        <title>An ancient pathway combining carbon dioxide fixation with the generation and utilization of a sodium ion gradient for ATP synthesis.</title>
        <authorList>
            <person name="Poehlein A."/>
            <person name="Schmidt S."/>
            <person name="Kaster A.K."/>
            <person name="Goenrich M."/>
            <person name="Vollmers J."/>
            <person name="Thurmer A."/>
            <person name="Bertsch J."/>
            <person name="Schuchmann K."/>
            <person name="Voigt B."/>
            <person name="Hecker M."/>
            <person name="Daniel R."/>
            <person name="Thauer R.K."/>
            <person name="Gottschalk G."/>
            <person name="Muller V."/>
        </authorList>
    </citation>
    <scope>NUCLEOTIDE SEQUENCE [LARGE SCALE GENOMIC DNA]</scope>
    <source>
        <strain evidence="4">ATCC 29683 / DSM 1030 / JCM 2381 / KCTC 1655 / WB1</strain>
    </source>
</reference>
<dbReference type="AlphaFoldDB" id="H6LJ71"/>
<dbReference type="GO" id="GO:0004386">
    <property type="term" value="F:helicase activity"/>
    <property type="evidence" value="ECO:0007669"/>
    <property type="project" value="UniProtKB-KW"/>
</dbReference>
<dbReference type="CDD" id="cd09205">
    <property type="entry name" value="PLDc_N_DEXD_b3"/>
    <property type="match status" value="1"/>
</dbReference>
<dbReference type="KEGG" id="awo:Awo_c18550"/>
<dbReference type="RefSeq" id="WP_014356234.1">
    <property type="nucleotide sequence ID" value="NC_016894.1"/>
</dbReference>
<keyword evidence="3" id="KW-0547">Nucleotide-binding</keyword>
<organism evidence="3 4">
    <name type="scientific">Acetobacterium woodii (strain ATCC 29683 / DSM 1030 / JCM 2381 / KCTC 1655 / WB1)</name>
    <dbReference type="NCBI Taxonomy" id="931626"/>
    <lineage>
        <taxon>Bacteria</taxon>
        <taxon>Bacillati</taxon>
        <taxon>Bacillota</taxon>
        <taxon>Clostridia</taxon>
        <taxon>Eubacteriales</taxon>
        <taxon>Eubacteriaceae</taxon>
        <taxon>Acetobacterium</taxon>
    </lineage>
</organism>
<dbReference type="SUPFAM" id="SSF56024">
    <property type="entry name" value="Phospholipase D/nuclease"/>
    <property type="match status" value="1"/>
</dbReference>
<keyword evidence="3" id="KW-0067">ATP-binding</keyword>
<keyword evidence="4" id="KW-1185">Reference proteome</keyword>
<dbReference type="eggNOG" id="COG3886">
    <property type="taxonomic scope" value="Bacteria"/>
</dbReference>
<gene>
    <name evidence="3" type="ordered locus">Awo_c18550</name>
</gene>
<evidence type="ECO:0000313" key="3">
    <source>
        <dbReference type="EMBL" id="AFA48634.1"/>
    </source>
</evidence>